<proteinExistence type="predicted"/>
<organism evidence="1 2">
    <name type="scientific">Hamiltosporidium magnivora</name>
    <dbReference type="NCBI Taxonomy" id="148818"/>
    <lineage>
        <taxon>Eukaryota</taxon>
        <taxon>Fungi</taxon>
        <taxon>Fungi incertae sedis</taxon>
        <taxon>Microsporidia</taxon>
        <taxon>Dubosqiidae</taxon>
        <taxon>Hamiltosporidium</taxon>
    </lineage>
</organism>
<feature type="non-terminal residue" evidence="1">
    <location>
        <position position="197"/>
    </location>
</feature>
<dbReference type="AlphaFoldDB" id="A0A4Q9KPU1"/>
<evidence type="ECO:0000313" key="1">
    <source>
        <dbReference type="EMBL" id="TBT96656.1"/>
    </source>
</evidence>
<accession>A0A4Q9KPU1</accession>
<sequence>MKQNWHHSHISTAPKPQPPISAFPILMFPLVSHNPILSHLKRLRRSKSANKDAHSVQLLRKEIRRLSKKLKRLGVEEGKGKISERQMKFAELLFNEEELVPVSETKKKIEKFYLGITIVELLDEIRNLKLGKSGGLSGIRNELIKACPMNFIGHLSVLFNQIILEKKVPMAWKCHRIRLIRKEKKSYRLIALIEETR</sequence>
<reference evidence="1 2" key="1">
    <citation type="submission" date="2017-12" db="EMBL/GenBank/DDBJ databases">
        <authorList>
            <person name="Pombert J.-F."/>
            <person name="Haag K.L."/>
            <person name="Ebert D."/>
        </authorList>
    </citation>
    <scope>NUCLEOTIDE SEQUENCE [LARGE SCALE GENOMIC DNA]</scope>
    <source>
        <strain evidence="1">IL-BN-2</strain>
    </source>
</reference>
<protein>
    <submittedName>
        <fullName evidence="1">Uncharacterized protein</fullName>
    </submittedName>
</protein>
<dbReference type="VEuPathDB" id="MicrosporidiaDB:CWI36_3152p0010"/>
<name>A0A4Q9KPU1_9MICR</name>
<dbReference type="EMBL" id="PIXR01003516">
    <property type="protein sequence ID" value="TBT96656.1"/>
    <property type="molecule type" value="Genomic_DNA"/>
</dbReference>
<comment type="caution">
    <text evidence="1">The sequence shown here is derived from an EMBL/GenBank/DDBJ whole genome shotgun (WGS) entry which is preliminary data.</text>
</comment>
<dbReference type="Proteomes" id="UP000293045">
    <property type="component" value="Unassembled WGS sequence"/>
</dbReference>
<dbReference type="VEuPathDB" id="MicrosporidiaDB:CWI39_3516p0010"/>
<gene>
    <name evidence="1" type="ORF">CWI39_3516p0010</name>
</gene>
<evidence type="ECO:0000313" key="2">
    <source>
        <dbReference type="Proteomes" id="UP000293045"/>
    </source>
</evidence>